<evidence type="ECO:0000313" key="9">
    <source>
        <dbReference type="Proteomes" id="UP000594263"/>
    </source>
</evidence>
<feature type="region of interest" description="Disordered" evidence="6">
    <location>
        <begin position="470"/>
        <end position="495"/>
    </location>
</feature>
<dbReference type="GO" id="GO:0045892">
    <property type="term" value="P:negative regulation of DNA-templated transcription"/>
    <property type="evidence" value="ECO:0007669"/>
    <property type="project" value="InterPro"/>
</dbReference>
<dbReference type="SMART" id="SM00356">
    <property type="entry name" value="ZnF_C3H1"/>
    <property type="match status" value="3"/>
</dbReference>
<keyword evidence="4 5" id="KW-0862">Zinc</keyword>
<dbReference type="GO" id="GO:0003723">
    <property type="term" value="F:RNA binding"/>
    <property type="evidence" value="ECO:0007669"/>
    <property type="project" value="InterPro"/>
</dbReference>
<evidence type="ECO:0000256" key="5">
    <source>
        <dbReference type="PROSITE-ProRule" id="PRU00723"/>
    </source>
</evidence>
<feature type="region of interest" description="Disordered" evidence="6">
    <location>
        <begin position="345"/>
        <end position="364"/>
    </location>
</feature>
<dbReference type="InterPro" id="IPR045124">
    <property type="entry name" value="Su(sable)-like"/>
</dbReference>
<feature type="domain" description="C3H1-type" evidence="7">
    <location>
        <begin position="384"/>
        <end position="411"/>
    </location>
</feature>
<sequence length="843" mass="91282">MAEEHGAALLNLTCLRGESRLKSETLRGVIHILSRCYELPKETCRGDDSGPGGDHKNSLHLNEPDPATAINLDAAEDIISTHDSQHGDDQQMHFSMDDIENFLMDIDGIQEPVPVNVSINQKALQLVPGALLEKEAVEQHLPESSQHENGFLNIVEFDEAAQRASGSDKCVPSQKEQINQNQLLDEPNIQSGSTNSQTNVHMTNGCDDIEEGEIDDIHAQEKSSVSRENNVDSLQHSEAGADYQHSVEHKLCVSDFSRSTSVRIVDNCPIQNDSKIERDFQAISDACANFDTVKTVDIPIVNSAETHASLCANDSRKPVFYGDISEEASQNAQGTLQMGVNIFKEKKRGGSSKEKRKLQKRKKRKEIDKKLGVKRMKLPPALMPKAVKVCQHFLKGRCLKGDKCTFSHDATPLTKSEACVHFARNNCLKGDACPYDHQLGKYPCNNYASQGFCNRGNGCLFSHEIPAEEGSQGASTAEKLDLKSPSVPETSSKIHANSAASISIKPPVQVPKGLSFLSLGKSGSDSFSRRKPSSSSQIADMIGLSNHSRHNVPGTAKILKGTSKPILAPVTSNNDSFLDTQLDHSVGNKNSVFKACSKSLIDSTSSLDRGLLGLHSLVSSKVPLNCVNNELLETSAKEHTPPVSHFSRLGMHSGSSMGNEMSVLKVDIHKEQTSISKSQITDNMHVEAIQAEAPTRVHCFSSDKSLEIKPNQTLAASISKDHESGKKVSIQNQRTHGIPRHSCAEELNTIVSTIPSSCSQGLAENKSMLCSVPKALIPALSFASKIECETKVPSLGSVGNSQFKKEPESGISSSRGRGSFNSGPVKASAVLDFIFGTGGKTQK</sequence>
<dbReference type="InterPro" id="IPR032297">
    <property type="entry name" value="Torus"/>
</dbReference>
<dbReference type="Gramene" id="Kaladp0046s0292.1.v1.1">
    <property type="protein sequence ID" value="Kaladp0046s0292.1.v1.1"/>
    <property type="gene ID" value="Kaladp0046s0292.v1.1"/>
</dbReference>
<dbReference type="InterPro" id="IPR036855">
    <property type="entry name" value="Znf_CCCH_sf"/>
</dbReference>
<feature type="domain" description="C3H1-type" evidence="7">
    <location>
        <begin position="438"/>
        <end position="466"/>
    </location>
</feature>
<name>A0A7N0TVY1_KALFE</name>
<accession>A0A7N0TVY1</accession>
<dbReference type="PANTHER" id="PTHR13119">
    <property type="entry name" value="ZINC FINGER CCCH DOMAIN-CONTAINING PROTEI"/>
    <property type="match status" value="1"/>
</dbReference>
<dbReference type="Gene3D" id="4.10.1000.10">
    <property type="entry name" value="Zinc finger, CCCH-type"/>
    <property type="match status" value="1"/>
</dbReference>
<feature type="region of interest" description="Disordered" evidence="6">
    <location>
        <begin position="46"/>
        <end position="65"/>
    </location>
</feature>
<evidence type="ECO:0000256" key="3">
    <source>
        <dbReference type="ARBA" id="ARBA00022771"/>
    </source>
</evidence>
<feature type="region of interest" description="Disordered" evidence="6">
    <location>
        <begin position="165"/>
        <end position="207"/>
    </location>
</feature>
<proteinExistence type="predicted"/>
<feature type="compositionally biased region" description="Basic and acidic residues" evidence="6">
    <location>
        <begin position="46"/>
        <end position="57"/>
    </location>
</feature>
<keyword evidence="3 5" id="KW-0863">Zinc-finger</keyword>
<evidence type="ECO:0000256" key="1">
    <source>
        <dbReference type="ARBA" id="ARBA00022723"/>
    </source>
</evidence>
<dbReference type="GO" id="GO:0005634">
    <property type="term" value="C:nucleus"/>
    <property type="evidence" value="ECO:0007669"/>
    <property type="project" value="TreeGrafter"/>
</dbReference>
<evidence type="ECO:0000259" key="7">
    <source>
        <dbReference type="PROSITE" id="PS50103"/>
    </source>
</evidence>
<dbReference type="Proteomes" id="UP000594263">
    <property type="component" value="Unplaced"/>
</dbReference>
<keyword evidence="2" id="KW-0677">Repeat</keyword>
<dbReference type="AlphaFoldDB" id="A0A7N0TVY1"/>
<dbReference type="InterPro" id="IPR000571">
    <property type="entry name" value="Znf_CCCH"/>
</dbReference>
<dbReference type="PROSITE" id="PS50103">
    <property type="entry name" value="ZF_C3H1"/>
    <property type="match status" value="3"/>
</dbReference>
<dbReference type="Gene3D" id="6.10.250.3220">
    <property type="match status" value="1"/>
</dbReference>
<dbReference type="Pfam" id="PF16131">
    <property type="entry name" value="Torus"/>
    <property type="match status" value="1"/>
</dbReference>
<evidence type="ECO:0000256" key="6">
    <source>
        <dbReference type="SAM" id="MobiDB-lite"/>
    </source>
</evidence>
<reference evidence="8" key="1">
    <citation type="submission" date="2021-01" db="UniProtKB">
        <authorList>
            <consortium name="EnsemblPlants"/>
        </authorList>
    </citation>
    <scope>IDENTIFICATION</scope>
</reference>
<feature type="zinc finger region" description="C3H1-type" evidence="5">
    <location>
        <begin position="438"/>
        <end position="466"/>
    </location>
</feature>
<keyword evidence="9" id="KW-1185">Reference proteome</keyword>
<dbReference type="EnsemblPlants" id="Kaladp0046s0292.1.v1.1">
    <property type="protein sequence ID" value="Kaladp0046s0292.1.v1.1"/>
    <property type="gene ID" value="Kaladp0046s0292.v1.1"/>
</dbReference>
<feature type="compositionally biased region" description="Polar residues" evidence="6">
    <location>
        <begin position="174"/>
        <end position="202"/>
    </location>
</feature>
<dbReference type="GO" id="GO:0008270">
    <property type="term" value="F:zinc ion binding"/>
    <property type="evidence" value="ECO:0007669"/>
    <property type="project" value="UniProtKB-KW"/>
</dbReference>
<evidence type="ECO:0000256" key="2">
    <source>
        <dbReference type="ARBA" id="ARBA00022737"/>
    </source>
</evidence>
<protein>
    <recommendedName>
        <fullName evidence="7">C3H1-type domain-containing protein</fullName>
    </recommendedName>
</protein>
<feature type="zinc finger region" description="C3H1-type" evidence="5">
    <location>
        <begin position="413"/>
        <end position="437"/>
    </location>
</feature>
<keyword evidence="1 5" id="KW-0479">Metal-binding</keyword>
<dbReference type="SUPFAM" id="SSF90229">
    <property type="entry name" value="CCCH zinc finger"/>
    <property type="match status" value="1"/>
</dbReference>
<evidence type="ECO:0000313" key="8">
    <source>
        <dbReference type="EnsemblPlants" id="Kaladp0046s0292.1.v1.1"/>
    </source>
</evidence>
<organism evidence="8 9">
    <name type="scientific">Kalanchoe fedtschenkoi</name>
    <name type="common">Lavender scallops</name>
    <name type="synonym">South American air plant</name>
    <dbReference type="NCBI Taxonomy" id="63787"/>
    <lineage>
        <taxon>Eukaryota</taxon>
        <taxon>Viridiplantae</taxon>
        <taxon>Streptophyta</taxon>
        <taxon>Embryophyta</taxon>
        <taxon>Tracheophyta</taxon>
        <taxon>Spermatophyta</taxon>
        <taxon>Magnoliopsida</taxon>
        <taxon>eudicotyledons</taxon>
        <taxon>Gunneridae</taxon>
        <taxon>Pentapetalae</taxon>
        <taxon>Saxifragales</taxon>
        <taxon>Crassulaceae</taxon>
        <taxon>Kalanchoe</taxon>
    </lineage>
</organism>
<feature type="zinc finger region" description="C3H1-type" evidence="5">
    <location>
        <begin position="384"/>
        <end position="411"/>
    </location>
</feature>
<feature type="compositionally biased region" description="Low complexity" evidence="6">
    <location>
        <begin position="809"/>
        <end position="821"/>
    </location>
</feature>
<feature type="domain" description="C3H1-type" evidence="7">
    <location>
        <begin position="413"/>
        <end position="437"/>
    </location>
</feature>
<evidence type="ECO:0000256" key="4">
    <source>
        <dbReference type="ARBA" id="ARBA00022833"/>
    </source>
</evidence>
<feature type="region of interest" description="Disordered" evidence="6">
    <location>
        <begin position="797"/>
        <end position="821"/>
    </location>
</feature>
<dbReference type="PANTHER" id="PTHR13119:SF12">
    <property type="entry name" value="PROTEIN SUPPRESSOR OF SABLE"/>
    <property type="match status" value="1"/>
</dbReference>